<dbReference type="AlphaFoldDB" id="A0A0F5LDZ0"/>
<accession>A0A0F5LDZ0</accession>
<evidence type="ECO:0000313" key="1">
    <source>
        <dbReference type="EMBL" id="KKB80553.1"/>
    </source>
</evidence>
<dbReference type="PATRIC" id="fig|361041.3.peg.4201"/>
<organism evidence="1 2">
    <name type="scientific">Devosia soli</name>
    <dbReference type="NCBI Taxonomy" id="361041"/>
    <lineage>
        <taxon>Bacteria</taxon>
        <taxon>Pseudomonadati</taxon>
        <taxon>Pseudomonadota</taxon>
        <taxon>Alphaproteobacteria</taxon>
        <taxon>Hyphomicrobiales</taxon>
        <taxon>Devosiaceae</taxon>
        <taxon>Devosia</taxon>
    </lineage>
</organism>
<reference evidence="1 2" key="1">
    <citation type="submission" date="2015-03" db="EMBL/GenBank/DDBJ databases">
        <authorList>
            <person name="Hassan Y.I."/>
            <person name="Lepp D."/>
            <person name="Zhou T."/>
        </authorList>
    </citation>
    <scope>NUCLEOTIDE SEQUENCE [LARGE SCALE GENOMIC DNA]</scope>
    <source>
        <strain evidence="1 2">GH2-10</strain>
    </source>
</reference>
<protein>
    <submittedName>
        <fullName evidence="1">Imidazoleglycerol-phosphate dehydratase</fullName>
    </submittedName>
</protein>
<comment type="caution">
    <text evidence="1">The sequence shown here is derived from an EMBL/GenBank/DDBJ whole genome shotgun (WGS) entry which is preliminary data.</text>
</comment>
<sequence>SNHRRLRAAMSKAVARALRVALEIDPRTADRVSSTKGTR</sequence>
<dbReference type="EMBL" id="LAJG01000009">
    <property type="protein sequence ID" value="KKB80553.1"/>
    <property type="molecule type" value="Genomic_DNA"/>
</dbReference>
<feature type="non-terminal residue" evidence="1">
    <location>
        <position position="1"/>
    </location>
</feature>
<dbReference type="Gene3D" id="3.30.230.40">
    <property type="entry name" value="Imidazole glycerol phosphate dehydratase, domain 1"/>
    <property type="match status" value="1"/>
</dbReference>
<keyword evidence="2" id="KW-1185">Reference proteome</keyword>
<dbReference type="Proteomes" id="UP000033514">
    <property type="component" value="Unassembled WGS sequence"/>
</dbReference>
<dbReference type="InterPro" id="IPR038494">
    <property type="entry name" value="IGPD_sf"/>
</dbReference>
<gene>
    <name evidence="1" type="ORF">VW35_03980</name>
</gene>
<name>A0A0F5LDZ0_9HYPH</name>
<evidence type="ECO:0000313" key="2">
    <source>
        <dbReference type="Proteomes" id="UP000033514"/>
    </source>
</evidence>
<proteinExistence type="predicted"/>